<dbReference type="SUPFAM" id="SSF51679">
    <property type="entry name" value="Bacterial luciferase-like"/>
    <property type="match status" value="1"/>
</dbReference>
<dbReference type="Proteomes" id="UP000326912">
    <property type="component" value="Unassembled WGS sequence"/>
</dbReference>
<dbReference type="PANTHER" id="PTHR42847:SF4">
    <property type="entry name" value="ALKANESULFONATE MONOOXYGENASE-RELATED"/>
    <property type="match status" value="1"/>
</dbReference>
<dbReference type="GO" id="GO:0046306">
    <property type="term" value="P:alkanesulfonate catabolic process"/>
    <property type="evidence" value="ECO:0007669"/>
    <property type="project" value="TreeGrafter"/>
</dbReference>
<keyword evidence="4" id="KW-0503">Monooxygenase</keyword>
<keyword evidence="1" id="KW-0285">Flavoprotein</keyword>
<dbReference type="EMBL" id="BKZW01000007">
    <property type="protein sequence ID" value="GER92281.1"/>
    <property type="molecule type" value="Genomic_DNA"/>
</dbReference>
<evidence type="ECO:0000313" key="6">
    <source>
        <dbReference type="EMBL" id="GER92281.1"/>
    </source>
</evidence>
<comment type="caution">
    <text evidence="6">The sequence shown here is derived from an EMBL/GenBank/DDBJ whole genome shotgun (WGS) entry which is preliminary data.</text>
</comment>
<keyword evidence="3" id="KW-0560">Oxidoreductase</keyword>
<keyword evidence="7" id="KW-1185">Reference proteome</keyword>
<dbReference type="PANTHER" id="PTHR42847">
    <property type="entry name" value="ALKANESULFONATE MONOOXYGENASE"/>
    <property type="match status" value="1"/>
</dbReference>
<dbReference type="InterPro" id="IPR050172">
    <property type="entry name" value="SsuD_RutA_monooxygenase"/>
</dbReference>
<evidence type="ECO:0000256" key="2">
    <source>
        <dbReference type="ARBA" id="ARBA00022643"/>
    </source>
</evidence>
<dbReference type="InterPro" id="IPR036661">
    <property type="entry name" value="Luciferase-like_sf"/>
</dbReference>
<evidence type="ECO:0000313" key="7">
    <source>
        <dbReference type="Proteomes" id="UP000326912"/>
    </source>
</evidence>
<keyword evidence="2" id="KW-0288">FMN</keyword>
<sequence length="308" mass="34524">MAGVEFGWMPPVGDKTVSRQEFMGNVQRGLDTIVGHFDSVWFPDHVQFEDRDFLEGWTTLTYLAARQPLLKYGHIVLCQLFRNPALLAKMAATLQYLSQGNFIAGIGAGWNEAECKAYNIPYPGAGQRVDELDEALQIMKALWREDHVTFEGKYHRVTDAFCQPKPDPVPPIMVAAFQPRMMKLVARHADWWNTGFSDLEKTREQLAKLDEACHAIGRDPKTLRRTAMISCYCAPNEQKLQEMTSKHSGPFGVGLTGTPEQVVEQFKAIVDLGIDYFMISAGGFPDTTPSNSWPMRSCPPSMHVNPGP</sequence>
<name>A0A5J4L0I0_9CHLR</name>
<feature type="domain" description="Luciferase-like" evidence="5">
    <location>
        <begin position="37"/>
        <end position="244"/>
    </location>
</feature>
<reference evidence="6 7" key="1">
    <citation type="submission" date="2019-10" db="EMBL/GenBank/DDBJ databases">
        <title>Dictyobacter vulcani sp. nov., within the class Ktedonobacteria, isolated from soil of volcanic Mt. Zao.</title>
        <authorList>
            <person name="Zheng Y."/>
            <person name="Wang C.M."/>
            <person name="Sakai Y."/>
            <person name="Abe K."/>
            <person name="Yokota A."/>
            <person name="Yabe S."/>
        </authorList>
    </citation>
    <scope>NUCLEOTIDE SEQUENCE [LARGE SCALE GENOMIC DNA]</scope>
    <source>
        <strain evidence="6 7">W12</strain>
    </source>
</reference>
<organism evidence="6 7">
    <name type="scientific">Dictyobacter vulcani</name>
    <dbReference type="NCBI Taxonomy" id="2607529"/>
    <lineage>
        <taxon>Bacteria</taxon>
        <taxon>Bacillati</taxon>
        <taxon>Chloroflexota</taxon>
        <taxon>Ktedonobacteria</taxon>
        <taxon>Ktedonobacterales</taxon>
        <taxon>Dictyobacteraceae</taxon>
        <taxon>Dictyobacter</taxon>
    </lineage>
</organism>
<dbReference type="AlphaFoldDB" id="A0A5J4L0I0"/>
<dbReference type="Pfam" id="PF00296">
    <property type="entry name" value="Bac_luciferase"/>
    <property type="match status" value="1"/>
</dbReference>
<dbReference type="InterPro" id="IPR011251">
    <property type="entry name" value="Luciferase-like_dom"/>
</dbReference>
<gene>
    <name evidence="6" type="ORF">KDW_64430</name>
</gene>
<accession>A0A5J4L0I0</accession>
<evidence type="ECO:0000259" key="5">
    <source>
        <dbReference type="Pfam" id="PF00296"/>
    </source>
</evidence>
<dbReference type="Gene3D" id="3.20.20.30">
    <property type="entry name" value="Luciferase-like domain"/>
    <property type="match status" value="1"/>
</dbReference>
<evidence type="ECO:0000256" key="1">
    <source>
        <dbReference type="ARBA" id="ARBA00022630"/>
    </source>
</evidence>
<proteinExistence type="predicted"/>
<evidence type="ECO:0000256" key="3">
    <source>
        <dbReference type="ARBA" id="ARBA00023002"/>
    </source>
</evidence>
<evidence type="ECO:0000256" key="4">
    <source>
        <dbReference type="ARBA" id="ARBA00023033"/>
    </source>
</evidence>
<dbReference type="GO" id="GO:0008726">
    <property type="term" value="F:alkanesulfonate monooxygenase activity"/>
    <property type="evidence" value="ECO:0007669"/>
    <property type="project" value="TreeGrafter"/>
</dbReference>
<protein>
    <recommendedName>
        <fullName evidence="5">Luciferase-like domain-containing protein</fullName>
    </recommendedName>
</protein>
<dbReference type="RefSeq" id="WP_151759829.1">
    <property type="nucleotide sequence ID" value="NZ_BKZW01000007.1"/>
</dbReference>